<dbReference type="GO" id="GO:0009279">
    <property type="term" value="C:cell outer membrane"/>
    <property type="evidence" value="ECO:0007669"/>
    <property type="project" value="UniProtKB-SubCell"/>
</dbReference>
<dbReference type="Gene3D" id="2.60.40.1120">
    <property type="entry name" value="Carboxypeptidase-like, regulatory domain"/>
    <property type="match status" value="1"/>
</dbReference>
<evidence type="ECO:0000259" key="11">
    <source>
        <dbReference type="Pfam" id="PF00593"/>
    </source>
</evidence>
<gene>
    <name evidence="13" type="ORF">LPB144_04715</name>
</gene>
<keyword evidence="5 9" id="KW-0798">TonB box</keyword>
<feature type="domain" description="TonB-dependent receptor-like beta-barrel" evidence="11">
    <location>
        <begin position="479"/>
        <end position="994"/>
    </location>
</feature>
<keyword evidence="2 8" id="KW-0813">Transport</keyword>
<dbReference type="STRING" id="1913577.LPB144_04715"/>
<evidence type="ECO:0000256" key="8">
    <source>
        <dbReference type="PROSITE-ProRule" id="PRU01360"/>
    </source>
</evidence>
<dbReference type="NCBIfam" id="TIGR04056">
    <property type="entry name" value="OMP_RagA_SusC"/>
    <property type="match status" value="1"/>
</dbReference>
<dbReference type="Proteomes" id="UP000182510">
    <property type="component" value="Chromosome"/>
</dbReference>
<dbReference type="OrthoDB" id="9768177at2"/>
<dbReference type="InterPro" id="IPR036942">
    <property type="entry name" value="Beta-barrel_TonB_sf"/>
</dbReference>
<keyword evidence="7 8" id="KW-0998">Cell outer membrane</keyword>
<dbReference type="PROSITE" id="PS52016">
    <property type="entry name" value="TONB_DEPENDENT_REC_3"/>
    <property type="match status" value="1"/>
</dbReference>
<name>A0A1L3J3P6_9FLAO</name>
<keyword evidence="3 8" id="KW-1134">Transmembrane beta strand</keyword>
<feature type="signal peptide" evidence="10">
    <location>
        <begin position="1"/>
        <end position="23"/>
    </location>
</feature>
<dbReference type="SUPFAM" id="SSF49464">
    <property type="entry name" value="Carboxypeptidase regulatory domain-like"/>
    <property type="match status" value="1"/>
</dbReference>
<evidence type="ECO:0000256" key="6">
    <source>
        <dbReference type="ARBA" id="ARBA00023136"/>
    </source>
</evidence>
<keyword evidence="14" id="KW-1185">Reference proteome</keyword>
<keyword evidence="4 8" id="KW-0812">Transmembrane</keyword>
<evidence type="ECO:0000313" key="13">
    <source>
        <dbReference type="EMBL" id="APG59758.1"/>
    </source>
</evidence>
<evidence type="ECO:0000256" key="4">
    <source>
        <dbReference type="ARBA" id="ARBA00022692"/>
    </source>
</evidence>
<dbReference type="EMBL" id="CP018153">
    <property type="protein sequence ID" value="APG59758.1"/>
    <property type="molecule type" value="Genomic_DNA"/>
</dbReference>
<dbReference type="RefSeq" id="WP_072552410.1">
    <property type="nucleotide sequence ID" value="NZ_CP018153.1"/>
</dbReference>
<dbReference type="InterPro" id="IPR039426">
    <property type="entry name" value="TonB-dep_rcpt-like"/>
</dbReference>
<comment type="similarity">
    <text evidence="8 9">Belongs to the TonB-dependent receptor family.</text>
</comment>
<evidence type="ECO:0000259" key="12">
    <source>
        <dbReference type="Pfam" id="PF07715"/>
    </source>
</evidence>
<dbReference type="Pfam" id="PF13715">
    <property type="entry name" value="CarbopepD_reg_2"/>
    <property type="match status" value="1"/>
</dbReference>
<evidence type="ECO:0000256" key="7">
    <source>
        <dbReference type="ARBA" id="ARBA00023237"/>
    </source>
</evidence>
<evidence type="ECO:0000256" key="5">
    <source>
        <dbReference type="ARBA" id="ARBA00023077"/>
    </source>
</evidence>
<evidence type="ECO:0000256" key="3">
    <source>
        <dbReference type="ARBA" id="ARBA00022452"/>
    </source>
</evidence>
<feature type="domain" description="TonB-dependent receptor plug" evidence="12">
    <location>
        <begin position="115"/>
        <end position="241"/>
    </location>
</feature>
<evidence type="ECO:0000256" key="2">
    <source>
        <dbReference type="ARBA" id="ARBA00022448"/>
    </source>
</evidence>
<sequence>MKNKLLRSFLLVSVFFCLSMVNAQTTVTGTVTDESGPLPGVNVSVQGTSTGTTTDFDGNYTLNNVDPEGVLVFSFVGYKTQQIGVNNRSTVNVNMETDASELEQVVVIGYGQTTVKDATGAVTSVTSEQFNKGVIASPEELIQGKTAGVQITQSSGEPGAGVSIRIRGSNSIRSNNSPLFVVDGVPLSGENTVAAPGDIAFGGGSARNPLSFLNPNDIESMSILKDASATAIYGSRGANGVVIITTKSGRGFGEGKFEYSANVAYSTPADEYDLLNRNQYLNALEQFGNPDASSLDFGADTNWQDVITRSTVSQNHNLSFSKGFESGSIRATWGYSDQEGVVEKSEQEKVTARLNARKRFFNDKLNVIFQGTVSKINDQAPPLSASAGFNGDLIGASYLANPTWPNDPNFDPGGGALNPASLLEYYRSSTITNRVLLNASAEYDIIPELAAKVTVGYDKSESENLTLFSPLVRGIQRVADNGQGSYNQFNLESNLLEATLTYDKDFGDSSLDIIAGYSYQDFTRYGFNSQGFGFTPTELDDMGNLLKDTFNSARNSISGSFQNFGYDPNGSFVNRLFPNIDNTGTLGGNFNTGISALWGDTYDNTDELQSFFARANYSLMDKFLLTATFRADGSSRFGPENQYGYFPSGAFAWKLSEEDVFADSFSTLKVRLGVGKTGNQEGLGYANFVARQRFGQPGISDAGTINRPGTEIVAVDNPNLKWEETLDYNIGLDFGLNMDRFTGSLDFYRKETSNLLFRSPAPAPASDPFLFVNLENGIVLNQGVELGLEYDFISTDRLLFSAAFNISYNDNEVQGVDRTADTGAIRGAGLSNAFAQRLEAGQPLFSYYMAVFEGLDENGFPVYEDVNGNGIGDPASDKKFVGEDALPDVNAGLNLNLTYDNWTVGTFLTGQFGFSVYNATRNAFFTTGAISTSRNVTTNVLSLGEAAGTSAEVSTRYLEKGDFIRMQNASLGYDVPLSEDSFLSSLRFSLIGQNLFLITDYTGLDPEVTSNTGDLGSGVPTAGIDYGAFPRPRTITFGLNAAF</sequence>
<comment type="subcellular location">
    <subcellularLocation>
        <location evidence="1 8">Cell outer membrane</location>
        <topology evidence="1 8">Multi-pass membrane protein</topology>
    </subcellularLocation>
</comment>
<dbReference type="InterPro" id="IPR008969">
    <property type="entry name" value="CarboxyPept-like_regulatory"/>
</dbReference>
<dbReference type="FunFam" id="2.170.130.10:FF:000008">
    <property type="entry name" value="SusC/RagA family TonB-linked outer membrane protein"/>
    <property type="match status" value="1"/>
</dbReference>
<dbReference type="InterPro" id="IPR012910">
    <property type="entry name" value="Plug_dom"/>
</dbReference>
<dbReference type="Pfam" id="PF07715">
    <property type="entry name" value="Plug"/>
    <property type="match status" value="1"/>
</dbReference>
<dbReference type="InterPro" id="IPR000531">
    <property type="entry name" value="Beta-barrel_TonB"/>
</dbReference>
<dbReference type="Gene3D" id="2.40.170.20">
    <property type="entry name" value="TonB-dependent receptor, beta-barrel domain"/>
    <property type="match status" value="1"/>
</dbReference>
<dbReference type="Gene3D" id="2.170.130.10">
    <property type="entry name" value="TonB-dependent receptor, plug domain"/>
    <property type="match status" value="1"/>
</dbReference>
<evidence type="ECO:0000256" key="9">
    <source>
        <dbReference type="RuleBase" id="RU003357"/>
    </source>
</evidence>
<evidence type="ECO:0000313" key="14">
    <source>
        <dbReference type="Proteomes" id="UP000182510"/>
    </source>
</evidence>
<dbReference type="FunFam" id="2.60.40.1120:FF:000003">
    <property type="entry name" value="Outer membrane protein Omp121"/>
    <property type="match status" value="1"/>
</dbReference>
<proteinExistence type="inferred from homology"/>
<evidence type="ECO:0000256" key="10">
    <source>
        <dbReference type="SAM" id="SignalP"/>
    </source>
</evidence>
<organism evidence="13 14">
    <name type="scientific">Christiangramia salexigens</name>
    <dbReference type="NCBI Taxonomy" id="1913577"/>
    <lineage>
        <taxon>Bacteria</taxon>
        <taxon>Pseudomonadati</taxon>
        <taxon>Bacteroidota</taxon>
        <taxon>Flavobacteriia</taxon>
        <taxon>Flavobacteriales</taxon>
        <taxon>Flavobacteriaceae</taxon>
        <taxon>Christiangramia</taxon>
    </lineage>
</organism>
<keyword evidence="6 8" id="KW-0472">Membrane</keyword>
<reference evidence="13 14" key="1">
    <citation type="submission" date="2016-11" db="EMBL/GenBank/DDBJ databases">
        <title>Gramella sp. LPB0144 isolated from marine environment.</title>
        <authorList>
            <person name="Kim E."/>
            <person name="Yi H."/>
        </authorList>
    </citation>
    <scope>NUCLEOTIDE SEQUENCE [LARGE SCALE GENOMIC DNA]</scope>
    <source>
        <strain evidence="13 14">LPB0144</strain>
    </source>
</reference>
<dbReference type="SUPFAM" id="SSF56935">
    <property type="entry name" value="Porins"/>
    <property type="match status" value="1"/>
</dbReference>
<dbReference type="InterPro" id="IPR037066">
    <property type="entry name" value="Plug_dom_sf"/>
</dbReference>
<keyword evidence="10" id="KW-0732">Signal</keyword>
<evidence type="ECO:0000256" key="1">
    <source>
        <dbReference type="ARBA" id="ARBA00004571"/>
    </source>
</evidence>
<dbReference type="Pfam" id="PF00593">
    <property type="entry name" value="TonB_dep_Rec_b-barrel"/>
    <property type="match status" value="1"/>
</dbReference>
<dbReference type="InterPro" id="IPR023996">
    <property type="entry name" value="TonB-dep_OMP_SusC/RagA"/>
</dbReference>
<feature type="chain" id="PRO_5012182479" evidence="10">
    <location>
        <begin position="24"/>
        <end position="1043"/>
    </location>
</feature>
<dbReference type="AlphaFoldDB" id="A0A1L3J3P6"/>
<dbReference type="KEGG" id="grl:LPB144_04715"/>
<accession>A0A1L3J3P6</accession>
<dbReference type="InterPro" id="IPR023997">
    <property type="entry name" value="TonB-dep_OMP_SusC/RagA_CS"/>
</dbReference>
<dbReference type="NCBIfam" id="TIGR04057">
    <property type="entry name" value="SusC_RagA_signa"/>
    <property type="match status" value="1"/>
</dbReference>
<protein>
    <submittedName>
        <fullName evidence="13">SusC/RagA family TonB-linked outer membrane protein</fullName>
    </submittedName>
</protein>